<evidence type="ECO:0000256" key="6">
    <source>
        <dbReference type="ARBA" id="ARBA00022842"/>
    </source>
</evidence>
<dbReference type="EC" id="2.7.1.90" evidence="8"/>
<protein>
    <recommendedName>
        <fullName evidence="8">Pyrophosphate--fructose 6-phosphate 1-phosphotransferase</fullName>
        <ecNumber evidence="8">2.7.1.90</ecNumber>
    </recommendedName>
    <alternativeName>
        <fullName evidence="8">6-phosphofructokinase, pyrophosphate dependent</fullName>
    </alternativeName>
    <alternativeName>
        <fullName evidence="8">PPi-dependent phosphofructokinase</fullName>
        <shortName evidence="8">PPi-PFK</shortName>
    </alternativeName>
    <alternativeName>
        <fullName evidence="8">Pyrophosphate-dependent 6-phosphofructose-1-kinase</fullName>
    </alternativeName>
</protein>
<dbReference type="InterPro" id="IPR011404">
    <property type="entry name" value="PPi-PFK"/>
</dbReference>
<proteinExistence type="inferred from homology"/>
<dbReference type="InterPro" id="IPR035966">
    <property type="entry name" value="PKF_sf"/>
</dbReference>
<dbReference type="Pfam" id="PF00365">
    <property type="entry name" value="PFK"/>
    <property type="match status" value="1"/>
</dbReference>
<comment type="caution">
    <text evidence="8">Lacks conserved residue(s) required for the propagation of feature annotation.</text>
</comment>
<comment type="subunit">
    <text evidence="8">Homodimer.</text>
</comment>
<feature type="binding site" evidence="8">
    <location>
        <begin position="194"/>
        <end position="196"/>
    </location>
    <ligand>
        <name>substrate</name>
    </ligand>
</feature>
<comment type="catalytic activity">
    <reaction evidence="7 8">
        <text>beta-D-fructose 6-phosphate + diphosphate = beta-D-fructose 1,6-bisphosphate + phosphate + H(+)</text>
        <dbReference type="Rhea" id="RHEA:13613"/>
        <dbReference type="ChEBI" id="CHEBI:15378"/>
        <dbReference type="ChEBI" id="CHEBI:32966"/>
        <dbReference type="ChEBI" id="CHEBI:33019"/>
        <dbReference type="ChEBI" id="CHEBI:43474"/>
        <dbReference type="ChEBI" id="CHEBI:57634"/>
        <dbReference type="EC" id="2.7.1.90"/>
    </reaction>
</comment>
<feature type="binding site" evidence="8">
    <location>
        <position position="118"/>
    </location>
    <ligand>
        <name>Mg(2+)</name>
        <dbReference type="ChEBI" id="CHEBI:18420"/>
        <note>catalytic</note>
    </ligand>
</feature>
<comment type="cofactor">
    <cofactor evidence="1 8">
        <name>Mg(2+)</name>
        <dbReference type="ChEBI" id="CHEBI:18420"/>
    </cofactor>
</comment>
<evidence type="ECO:0000256" key="1">
    <source>
        <dbReference type="ARBA" id="ARBA00001946"/>
    </source>
</evidence>
<dbReference type="HAMAP" id="MF_01978">
    <property type="entry name" value="Phosphofructokinase_II_B2"/>
    <property type="match status" value="1"/>
</dbReference>
<evidence type="ECO:0000256" key="7">
    <source>
        <dbReference type="ARBA" id="ARBA00048072"/>
    </source>
</evidence>
<dbReference type="EMBL" id="BSPX01000098">
    <property type="protein sequence ID" value="GLT24500.1"/>
    <property type="molecule type" value="Genomic_DNA"/>
</dbReference>
<name>A0ABQ6FJX3_9RHOO</name>
<evidence type="ECO:0000256" key="2">
    <source>
        <dbReference type="ARBA" id="ARBA00003138"/>
    </source>
</evidence>
<comment type="pathway">
    <text evidence="8">Carbohydrate degradation; glycolysis; D-glyceraldehyde 3-phosphate and glycerone phosphate from D-glucose: step 3/4.</text>
</comment>
<dbReference type="RefSeq" id="WP_284189664.1">
    <property type="nucleotide sequence ID" value="NZ_BSPX01000098.1"/>
</dbReference>
<comment type="caution">
    <text evidence="10">The sequence shown here is derived from an EMBL/GenBank/DDBJ whole genome shotgun (WGS) entry which is preliminary data.</text>
</comment>
<keyword evidence="3 8" id="KW-0808">Transferase</keyword>
<feature type="domain" description="Phosphofructokinase" evidence="9">
    <location>
        <begin position="12"/>
        <end position="326"/>
    </location>
</feature>
<dbReference type="SUPFAM" id="SSF53784">
    <property type="entry name" value="Phosphofructokinase"/>
    <property type="match status" value="1"/>
</dbReference>
<comment type="function">
    <text evidence="2 8">Catalyzes the phosphorylation of D-fructose 6-phosphate, the first committing step of glycolysis. Uses inorganic phosphate (PPi) as phosphoryl donor instead of ATP like common ATP-dependent phosphofructokinases (ATP-PFKs), which renders the reaction reversible, and can thus function both in glycolysis and gluconeogenesis. Consistently, PPi-PFK can replace the enzymes of both the forward (ATP-PFK) and reverse (fructose-bisphosphatase (FBPase)) reactions.</text>
</comment>
<evidence type="ECO:0000259" key="9">
    <source>
        <dbReference type="Pfam" id="PF00365"/>
    </source>
</evidence>
<dbReference type="InterPro" id="IPR000023">
    <property type="entry name" value="Phosphofructokinase_dom"/>
</dbReference>
<evidence type="ECO:0000256" key="8">
    <source>
        <dbReference type="HAMAP-Rule" id="MF_01978"/>
    </source>
</evidence>
<dbReference type="PANTHER" id="PTHR45770">
    <property type="entry name" value="ATP-DEPENDENT 6-PHOSPHOFRUCTOKINASE 1"/>
    <property type="match status" value="1"/>
</dbReference>
<sequence>MTANPLHGNLLYAQSGGVTAVINASAAGVIDEARSHPDRIGRVLAARNGILGVLRETLVDTAGISDADLGRLRATPGGAFGSCRFDLDPLERNAAQYDRLFAVLAAHDVRYFLYNGGNGSMETCRQIQTAADARGYPLTVVGVPKTVDNDIVGTDCCPGFGSAAKYLATSVREVGLDLAAMTTNDGRAFVLEVMGRNAGWLAAACALAADDADAAPHLILLPEVAFDEQAFLARVKAVVERVGACAVVVAEGICGPDGKILAMQDRNQKGYIQLGGAGEVVAERIHACLGYKVHYALADYLQRSARHLASKTDTAQAAAVGKAAVRRALAGQQGVVGIERLADSPYRWRTNLSPFEAVGNLERRLPAEFIAADGFGVTDAFRRWCRPLIEGEDWPRFAGGLPDYLRLQLPLLAARLPGYAP</sequence>
<evidence type="ECO:0000313" key="10">
    <source>
        <dbReference type="EMBL" id="GLT24500.1"/>
    </source>
</evidence>
<keyword evidence="4 8" id="KW-0479">Metal-binding</keyword>
<dbReference type="InterPro" id="IPR022953">
    <property type="entry name" value="ATP_PFK"/>
</dbReference>
<accession>A0ABQ6FJX3</accession>
<keyword evidence="5 8" id="KW-0418">Kinase</keyword>
<evidence type="ECO:0000256" key="5">
    <source>
        <dbReference type="ARBA" id="ARBA00022777"/>
    </source>
</evidence>
<keyword evidence="8" id="KW-0324">Glycolysis</keyword>
<comment type="activity regulation">
    <text evidence="8">Non-allosteric.</text>
</comment>
<dbReference type="Gene3D" id="3.40.50.460">
    <property type="entry name" value="Phosphofructokinase domain"/>
    <property type="match status" value="1"/>
</dbReference>
<keyword evidence="6 8" id="KW-0460">Magnesium</keyword>
<evidence type="ECO:0000256" key="3">
    <source>
        <dbReference type="ARBA" id="ARBA00022679"/>
    </source>
</evidence>
<reference evidence="11" key="1">
    <citation type="journal article" date="2019" name="Int. J. Syst. Evol. Microbiol.">
        <title>The Global Catalogue of Microorganisms (GCM) 10K type strain sequencing project: providing services to taxonomists for standard genome sequencing and annotation.</title>
        <authorList>
            <consortium name="The Broad Institute Genomics Platform"/>
            <consortium name="The Broad Institute Genome Sequencing Center for Infectious Disease"/>
            <person name="Wu L."/>
            <person name="Ma J."/>
        </authorList>
    </citation>
    <scope>NUCLEOTIDE SEQUENCE [LARGE SCALE GENOMIC DNA]</scope>
    <source>
        <strain evidence="11">NBRC 102407</strain>
    </source>
</reference>
<feature type="binding site" evidence="8">
    <location>
        <begin position="146"/>
        <end position="148"/>
    </location>
    <ligand>
        <name>substrate</name>
    </ligand>
</feature>
<organism evidence="10 11">
    <name type="scientific">Zoogloea oryzae</name>
    <dbReference type="NCBI Taxonomy" id="310767"/>
    <lineage>
        <taxon>Bacteria</taxon>
        <taxon>Pseudomonadati</taxon>
        <taxon>Pseudomonadota</taxon>
        <taxon>Betaproteobacteria</taxon>
        <taxon>Rhodocyclales</taxon>
        <taxon>Zoogloeaceae</taxon>
        <taxon>Zoogloea</taxon>
    </lineage>
</organism>
<dbReference type="PRINTS" id="PR00476">
    <property type="entry name" value="PHFRCTKINASE"/>
</dbReference>
<dbReference type="InterPro" id="IPR050929">
    <property type="entry name" value="PFKA"/>
</dbReference>
<dbReference type="PIRSF" id="PIRSF036483">
    <property type="entry name" value="PFK_XF0274"/>
    <property type="match status" value="1"/>
</dbReference>
<keyword evidence="11" id="KW-1185">Reference proteome</keyword>
<dbReference type="NCBIfam" id="NF010675">
    <property type="entry name" value="PRK14072.1"/>
    <property type="match status" value="1"/>
</dbReference>
<dbReference type="Gene3D" id="3.40.50.450">
    <property type="match status" value="1"/>
</dbReference>
<feature type="binding site" evidence="8">
    <location>
        <position position="17"/>
    </location>
    <ligand>
        <name>diphosphate</name>
        <dbReference type="ChEBI" id="CHEBI:33019"/>
    </ligand>
</feature>
<feature type="active site" description="Proton acceptor" evidence="8">
    <location>
        <position position="148"/>
    </location>
</feature>
<comment type="similarity">
    <text evidence="8">Belongs to the phosphofructokinase type A (PFKA) family. PPi-dependent PFK group II subfamily. Clade 'B2' sub-subfamily.</text>
</comment>
<comment type="subcellular location">
    <subcellularLocation>
        <location evidence="8">Cytoplasm</location>
    </subcellularLocation>
</comment>
<gene>
    <name evidence="10" type="primary">pfkA</name>
    <name evidence="8" type="synonym">pfp</name>
    <name evidence="10" type="ORF">GCM10007933_39810</name>
</gene>
<evidence type="ECO:0000313" key="11">
    <source>
        <dbReference type="Proteomes" id="UP001157167"/>
    </source>
</evidence>
<dbReference type="Proteomes" id="UP001157167">
    <property type="component" value="Unassembled WGS sequence"/>
</dbReference>
<feature type="binding site" evidence="8">
    <location>
        <begin position="300"/>
        <end position="303"/>
    </location>
    <ligand>
        <name>substrate</name>
    </ligand>
</feature>
<evidence type="ECO:0000256" key="4">
    <source>
        <dbReference type="ARBA" id="ARBA00022723"/>
    </source>
</evidence>
<feature type="binding site" evidence="8">
    <location>
        <position position="251"/>
    </location>
    <ligand>
        <name>substrate</name>
    </ligand>
</feature>
<keyword evidence="8" id="KW-0963">Cytoplasm</keyword>
<feature type="site" description="Important for catalytic activity; stabilizes the transition state when the phosphoryl donor is PPi" evidence="8">
    <location>
        <position position="145"/>
    </location>
</feature>